<name>A7S112_NEMVE</name>
<accession>A7S112</accession>
<evidence type="ECO:0000313" key="3">
    <source>
        <dbReference type="Proteomes" id="UP000001593"/>
    </source>
</evidence>
<feature type="region of interest" description="Disordered" evidence="1">
    <location>
        <begin position="53"/>
        <end position="77"/>
    </location>
</feature>
<dbReference type="InParanoid" id="A7S112"/>
<dbReference type="SUPFAM" id="SSF56672">
    <property type="entry name" value="DNA/RNA polymerases"/>
    <property type="match status" value="1"/>
</dbReference>
<sequence>MQKPPSDNSPAAPSQPDRARQAACPDCRALFHVFSEGTRGWNSKPHQTCITCHRSRRRRHRPQQPPHAQKPAVQTVESEPISQIAALHDKEANAPPQHTPTTHGTVHKPTAVTLDHHVFTKGEWKRARLRAHPTVPITVSLHKQTTTRHSHSARNSSLQAEVLAIAQSNLWSLAEFLACGFSLEDLFPVRLDLTAANRSPIAIDGAFFARLSTITRDGEAVSCRSMVYVSGSVQAMYLSYESMLNLGILSHGFPSAEPLKNPTDEHTDDSATPHRPLTVNSTRAVNEGCSQPDNTAGTCSCPQRIAAPPPRPPKLPFECTPENNVKMRAWLLERYASSTFNTCPHHALPCMKGPPVEIHVDPTATPKACHSPANIPLHWQQQVYDDLLCDEALGVIERVPYGEPVTWCHRMVITRKQNGSPRRTVDLSPLNKFCQRETFAMESPFHLARRVPMDTWKTVYVSRRLPPSLSARRD</sequence>
<dbReference type="OMA" id="NISEHEC"/>
<organism evidence="2 3">
    <name type="scientific">Nematostella vectensis</name>
    <name type="common">Starlet sea anemone</name>
    <dbReference type="NCBI Taxonomy" id="45351"/>
    <lineage>
        <taxon>Eukaryota</taxon>
        <taxon>Metazoa</taxon>
        <taxon>Cnidaria</taxon>
        <taxon>Anthozoa</taxon>
        <taxon>Hexacorallia</taxon>
        <taxon>Actiniaria</taxon>
        <taxon>Edwardsiidae</taxon>
        <taxon>Nematostella</taxon>
    </lineage>
</organism>
<dbReference type="HOGENOM" id="CLU_576599_0_0_1"/>
<protein>
    <submittedName>
        <fullName evidence="2">Uncharacterized protein</fullName>
    </submittedName>
</protein>
<dbReference type="eggNOG" id="ENOG502SB0S">
    <property type="taxonomic scope" value="Eukaryota"/>
</dbReference>
<feature type="compositionally biased region" description="Basic residues" evidence="1">
    <location>
        <begin position="53"/>
        <end position="62"/>
    </location>
</feature>
<keyword evidence="3" id="KW-1185">Reference proteome</keyword>
<evidence type="ECO:0000313" key="2">
    <source>
        <dbReference type="EMBL" id="EDO42677.1"/>
    </source>
</evidence>
<feature type="compositionally biased region" description="Basic and acidic residues" evidence="1">
    <location>
        <begin position="262"/>
        <end position="272"/>
    </location>
</feature>
<dbReference type="Gene3D" id="3.10.10.10">
    <property type="entry name" value="HIV Type 1 Reverse Transcriptase, subunit A, domain 1"/>
    <property type="match status" value="1"/>
</dbReference>
<gene>
    <name evidence="2" type="ORF">NEMVEDRAFT_v1g205139</name>
</gene>
<feature type="region of interest" description="Disordered" evidence="1">
    <location>
        <begin position="1"/>
        <end position="21"/>
    </location>
</feature>
<dbReference type="AlphaFoldDB" id="A7S112"/>
<feature type="region of interest" description="Disordered" evidence="1">
    <location>
        <begin position="257"/>
        <end position="277"/>
    </location>
</feature>
<feature type="compositionally biased region" description="Polar residues" evidence="1">
    <location>
        <begin position="1"/>
        <end position="12"/>
    </location>
</feature>
<evidence type="ECO:0000256" key="1">
    <source>
        <dbReference type="SAM" id="MobiDB-lite"/>
    </source>
</evidence>
<dbReference type="InterPro" id="IPR043502">
    <property type="entry name" value="DNA/RNA_pol_sf"/>
</dbReference>
<proteinExistence type="predicted"/>
<dbReference type="EMBL" id="DS469562">
    <property type="protein sequence ID" value="EDO42677.1"/>
    <property type="molecule type" value="Genomic_DNA"/>
</dbReference>
<reference evidence="2 3" key="1">
    <citation type="journal article" date="2007" name="Science">
        <title>Sea anemone genome reveals ancestral eumetazoan gene repertoire and genomic organization.</title>
        <authorList>
            <person name="Putnam N.H."/>
            <person name="Srivastava M."/>
            <person name="Hellsten U."/>
            <person name="Dirks B."/>
            <person name="Chapman J."/>
            <person name="Salamov A."/>
            <person name="Terry A."/>
            <person name="Shapiro H."/>
            <person name="Lindquist E."/>
            <person name="Kapitonov V.V."/>
            <person name="Jurka J."/>
            <person name="Genikhovich G."/>
            <person name="Grigoriev I.V."/>
            <person name="Lucas S.M."/>
            <person name="Steele R.E."/>
            <person name="Finnerty J.R."/>
            <person name="Technau U."/>
            <person name="Martindale M.Q."/>
            <person name="Rokhsar D.S."/>
        </authorList>
    </citation>
    <scope>NUCLEOTIDE SEQUENCE [LARGE SCALE GENOMIC DNA]</scope>
    <source>
        <strain evidence="3">CH2 X CH6</strain>
    </source>
</reference>
<dbReference type="Proteomes" id="UP000001593">
    <property type="component" value="Unassembled WGS sequence"/>
</dbReference>